<keyword evidence="3" id="KW-0501">Molybdenum cofactor biosynthesis</keyword>
<dbReference type="FunFam" id="3.10.20.30:FF:000010">
    <property type="entry name" value="Molybdopterin synthase sulfur carrier subunit"/>
    <property type="match status" value="1"/>
</dbReference>
<dbReference type="InterPro" id="IPR044672">
    <property type="entry name" value="MOCS2A"/>
</dbReference>
<evidence type="ECO:0000256" key="1">
    <source>
        <dbReference type="ARBA" id="ARBA00005046"/>
    </source>
</evidence>
<evidence type="ECO:0000256" key="2">
    <source>
        <dbReference type="ARBA" id="ARBA00022741"/>
    </source>
</evidence>
<evidence type="ECO:0000256" key="4">
    <source>
        <dbReference type="ARBA" id="ARBA00024200"/>
    </source>
</evidence>
<dbReference type="InterPro" id="IPR016155">
    <property type="entry name" value="Mopterin_synth/thiamin_S_b"/>
</dbReference>
<dbReference type="PANTHER" id="PTHR33359">
    <property type="entry name" value="MOLYBDOPTERIN SYNTHASE SULFUR CARRIER SUBUNIT"/>
    <property type="match status" value="1"/>
</dbReference>
<keyword evidence="2" id="KW-0547">Nucleotide-binding</keyword>
<dbReference type="Proteomes" id="UP000702544">
    <property type="component" value="Unassembled WGS sequence"/>
</dbReference>
<name>A0AAE4ZAK0_9BACT</name>
<evidence type="ECO:0000313" key="6">
    <source>
        <dbReference type="EMBL" id="NIR75201.1"/>
    </source>
</evidence>
<comment type="similarity">
    <text evidence="4">Belongs to the MoaD family.</text>
</comment>
<dbReference type="InterPro" id="IPR012675">
    <property type="entry name" value="Beta-grasp_dom_sf"/>
</dbReference>
<sequence>MRVTVLFFALCRDAAGTDTLDLDLPEAADVSALLDAVRERFGPDAAPDNVAVAVNQEYQDRDTVLEEGDQVALIPPVAGG</sequence>
<dbReference type="EMBL" id="JAACAK010000067">
    <property type="protein sequence ID" value="NIR75201.1"/>
    <property type="molecule type" value="Genomic_DNA"/>
</dbReference>
<dbReference type="NCBIfam" id="TIGR01682">
    <property type="entry name" value="moaD"/>
    <property type="match status" value="1"/>
</dbReference>
<proteinExistence type="inferred from homology"/>
<dbReference type="GO" id="GO:1990133">
    <property type="term" value="C:molybdopterin adenylyltransferase complex"/>
    <property type="evidence" value="ECO:0007669"/>
    <property type="project" value="TreeGrafter"/>
</dbReference>
<evidence type="ECO:0000256" key="5">
    <source>
        <dbReference type="ARBA" id="ARBA00024247"/>
    </source>
</evidence>
<dbReference type="PANTHER" id="PTHR33359:SF1">
    <property type="entry name" value="MOLYBDOPTERIN SYNTHASE SULFUR CARRIER SUBUNIT"/>
    <property type="match status" value="1"/>
</dbReference>
<dbReference type="SUPFAM" id="SSF54285">
    <property type="entry name" value="MoaD/ThiS"/>
    <property type="match status" value="1"/>
</dbReference>
<dbReference type="Gene3D" id="3.10.20.30">
    <property type="match status" value="1"/>
</dbReference>
<dbReference type="AlphaFoldDB" id="A0AAE4ZAK0"/>
<comment type="caution">
    <text evidence="6">The sequence shown here is derived from an EMBL/GenBank/DDBJ whole genome shotgun (WGS) entry which is preliminary data.</text>
</comment>
<organism evidence="6 7">
    <name type="scientific">Candidatus Kutchimonas denitrificans</name>
    <dbReference type="NCBI Taxonomy" id="3056748"/>
    <lineage>
        <taxon>Bacteria</taxon>
        <taxon>Pseudomonadati</taxon>
        <taxon>Gemmatimonadota</taxon>
        <taxon>Gemmatimonadia</taxon>
        <taxon>Candidatus Palauibacterales</taxon>
        <taxon>Candidatus Palauibacteraceae</taxon>
        <taxon>Candidatus Kutchimonas</taxon>
    </lineage>
</organism>
<dbReference type="InterPro" id="IPR003749">
    <property type="entry name" value="ThiS/MoaD-like"/>
</dbReference>
<dbReference type="Pfam" id="PF02597">
    <property type="entry name" value="ThiS"/>
    <property type="match status" value="1"/>
</dbReference>
<accession>A0AAE4ZAK0</accession>
<gene>
    <name evidence="6" type="primary">moaD</name>
    <name evidence="6" type="ORF">GWO12_08830</name>
</gene>
<evidence type="ECO:0000313" key="7">
    <source>
        <dbReference type="Proteomes" id="UP000702544"/>
    </source>
</evidence>
<dbReference type="GO" id="GO:0006777">
    <property type="term" value="P:Mo-molybdopterin cofactor biosynthetic process"/>
    <property type="evidence" value="ECO:0007669"/>
    <property type="project" value="UniProtKB-KW"/>
</dbReference>
<dbReference type="CDD" id="cd00754">
    <property type="entry name" value="Ubl_MoaD"/>
    <property type="match status" value="1"/>
</dbReference>
<dbReference type="GO" id="GO:0000166">
    <property type="term" value="F:nucleotide binding"/>
    <property type="evidence" value="ECO:0007669"/>
    <property type="project" value="UniProtKB-KW"/>
</dbReference>
<reference evidence="6 7" key="1">
    <citation type="submission" date="2020-01" db="EMBL/GenBank/DDBJ databases">
        <title>Genomes assembled from Gulf of Kutch pelagic sediment metagenomes.</title>
        <authorList>
            <person name="Chandrashekar M."/>
            <person name="Mahajan M.S."/>
            <person name="Dave K.J."/>
            <person name="Vatsa P."/>
            <person name="Nathani N.M."/>
        </authorList>
    </citation>
    <scope>NUCLEOTIDE SEQUENCE [LARGE SCALE GENOMIC DNA]</scope>
    <source>
        <strain evidence="6">KS3-K002</strain>
    </source>
</reference>
<protein>
    <recommendedName>
        <fullName evidence="5">Molybdopterin synthase sulfur carrier subunit</fullName>
    </recommendedName>
</protein>
<evidence type="ECO:0000256" key="3">
    <source>
        <dbReference type="ARBA" id="ARBA00023150"/>
    </source>
</evidence>
<comment type="pathway">
    <text evidence="1">Cofactor biosynthesis; molybdopterin biosynthesis.</text>
</comment>